<feature type="compositionally biased region" description="Polar residues" evidence="1">
    <location>
        <begin position="160"/>
        <end position="170"/>
    </location>
</feature>
<evidence type="ECO:0000313" key="2">
    <source>
        <dbReference type="EMBL" id="KZT43100.1"/>
    </source>
</evidence>
<evidence type="ECO:0000313" key="3">
    <source>
        <dbReference type="Proteomes" id="UP000076798"/>
    </source>
</evidence>
<feature type="compositionally biased region" description="Polar residues" evidence="1">
    <location>
        <begin position="186"/>
        <end position="195"/>
    </location>
</feature>
<evidence type="ECO:0000256" key="1">
    <source>
        <dbReference type="SAM" id="MobiDB-lite"/>
    </source>
</evidence>
<feature type="compositionally biased region" description="Basic residues" evidence="1">
    <location>
        <begin position="801"/>
        <end position="824"/>
    </location>
</feature>
<keyword evidence="3" id="KW-1185">Reference proteome</keyword>
<feature type="compositionally biased region" description="Basic residues" evidence="1">
    <location>
        <begin position="464"/>
        <end position="474"/>
    </location>
</feature>
<feature type="region of interest" description="Disordered" evidence="1">
    <location>
        <begin position="662"/>
        <end position="879"/>
    </location>
</feature>
<proteinExistence type="predicted"/>
<dbReference type="InterPro" id="IPR019021">
    <property type="entry name" value="Mms22"/>
</dbReference>
<dbReference type="PANTHER" id="PTHR28122:SF1">
    <property type="entry name" value="E3 UBIQUITIN-PROTEIN LIGASE SUBSTRATE RECEPTOR MMS22"/>
    <property type="match status" value="1"/>
</dbReference>
<feature type="compositionally biased region" description="Basic and acidic residues" evidence="1">
    <location>
        <begin position="609"/>
        <end position="618"/>
    </location>
</feature>
<feature type="region of interest" description="Disordered" evidence="1">
    <location>
        <begin position="262"/>
        <end position="337"/>
    </location>
</feature>
<feature type="compositionally biased region" description="Low complexity" evidence="1">
    <location>
        <begin position="288"/>
        <end position="300"/>
    </location>
</feature>
<dbReference type="OrthoDB" id="1183224at2759"/>
<name>A0A166HUP5_9AGAM</name>
<dbReference type="GO" id="GO:0035361">
    <property type="term" value="C:Cul8-RING ubiquitin ligase complex"/>
    <property type="evidence" value="ECO:0007669"/>
    <property type="project" value="TreeGrafter"/>
</dbReference>
<dbReference type="GO" id="GO:0031297">
    <property type="term" value="P:replication fork processing"/>
    <property type="evidence" value="ECO:0007669"/>
    <property type="project" value="InterPro"/>
</dbReference>
<feature type="compositionally biased region" description="Polar residues" evidence="1">
    <location>
        <begin position="551"/>
        <end position="563"/>
    </location>
</feature>
<organism evidence="2 3">
    <name type="scientific">Sistotremastrum suecicum HHB10207 ss-3</name>
    <dbReference type="NCBI Taxonomy" id="1314776"/>
    <lineage>
        <taxon>Eukaryota</taxon>
        <taxon>Fungi</taxon>
        <taxon>Dikarya</taxon>
        <taxon>Basidiomycota</taxon>
        <taxon>Agaricomycotina</taxon>
        <taxon>Agaricomycetes</taxon>
        <taxon>Sistotremastrales</taxon>
        <taxon>Sistotremastraceae</taxon>
        <taxon>Sistotremastrum</taxon>
    </lineage>
</organism>
<dbReference type="Pfam" id="PF09462">
    <property type="entry name" value="Mus7"/>
    <property type="match status" value="1"/>
</dbReference>
<feature type="compositionally biased region" description="Basic residues" evidence="1">
    <location>
        <begin position="668"/>
        <end position="679"/>
    </location>
</feature>
<gene>
    <name evidence="2" type="ORF">SISSUDRAFT_1014562</name>
</gene>
<dbReference type="EMBL" id="KV428009">
    <property type="protein sequence ID" value="KZT43100.1"/>
    <property type="molecule type" value="Genomic_DNA"/>
</dbReference>
<sequence length="1916" mass="213621">MSSFEIVDDVEEIVDTSDAEEQAEFQTTWLHLKRHTSPTNADIGKLEDVRAFSPHALILDNQPSTSSLLEHEVDNDRDEMDLLTQFQPVLLQNDLHPVPSYTENRSHLDQPLFVSALPHQDVTMEHSDNAETAETSLLPCSLENSVEEPMEGGDSHAPSERSTSPATRSKTTVDEDGGHDAPPFHSLSSVEGQSELNNSTADFRAPASVPFTPPYRLTPPFQTADQEAALPSGSISATTTPLIARVVHDTNFYDALKVSSPLTPPPEDSVIRSPHSPVDPFTSPRSRSSPLQARASSGSSSPPPPQPTSPAAQIEEGNPFGRYQLRNRSNKQLNPYEYDRRMYRKALQAVPEAIVKYKSPERRTTGNFHAVVDPEAPEFLAEESQESQLPYPSHILPPDSPSGLYRGRRENLAVNAEPASRPVVSRKRPRDVSPVSEALSITSIDGLHKHPRPPPFLSLLPSKVTHHSKPKPIVRRTTVSPEPNYQEGTTFPSEPTTPPRTVTPHLDDSSLSSPANHNEETAGWPEEDNILLRPSSPVAILDDVQLGKKTSPVQGGRNETISINGDDHSPGTSGRDLPIDLASSSPMPTVSKRQKRPRSHSPINVSSDSNHDSDDSEGRGSSGSNSSPPGEGQAVMSKKDRARMKALMRMMPAAMAKRVIMGENQQQAHRRATSRKRTRSLSASSDGLQPGQSRLRPGHQASTRLSGLRLDSESSSSAADEPVAQTPQIAAARPPSDVEEESEDGLDDHDITTWLGNVERSTSPAHRSSETRNAPHWETDLIDRMLTRTRRIGDPGTSSRSSKRKRLGQSRRRSHNPRPRHHHQPKDSEDREKRQGPETTPVAHTERNPSRAHHKRKHPKGNTEGTPILVQRGSRQPSRWRHVVHIVDSDSETGDINAVERALAPLSSKSSAGSRRGLNTQAQTSLDSWIVEGSRFDDVPFDVEPELIPSRIPSPPVVAASSITSAKLSLDYDVDVLKAGTTIESESYVGRGYLKELLDLKDRVGREFPLPHAFVGFGVTLTSKTEAHELHRHLPNLFDSLYDWASDSAPQSEGILGLEVNSLLRFVSTYVTSVTLGHGSNDQIASLLTSLSEQINRLLARIRGSQLRDPGSLKPRQLWLLWIAVDMAIRINEKGASFFTEQDSLMFQNSDDWKHCLRELLEWLLSFGFDGILESLRAEEDVIPAEATNGVILQIWISVLHLLPRAVENGPADARPSLSLLPLIQLYNSTHKNLNIVETSESMWQLIFAYCALCQFTPYGSVKSLTDVIPQWPAVLEALSFVRLEANPEVDKNQPASVIERRDVYVRLVIWRCLILCTKWQWRLQEAYSVIMKLSDIFRTRNFANLSGESSDFPLFIREFDIHILDTWTRRDTAFGSFLKLVVRFNRDTLEALGERVRAVKTIKVLSAIVPVGTTPFSRDNPPLRQELSKIFNRFTCSFLAIFLDPSKSNMELRIGQSRRYVIFKNADQNSRIATIRAMMYLSVLLRHSSLPLDEIFSWATDMTKQLLEEITTTMALKGRSTEHPSARSRTAIQNAAIIALQILLGCMRVSLQTQSFDANRDREKVNPDVRYLHVAVAWIEAYSRQTVEFDIRTIGEIMKLLDAFVCERVAAMPSATSAAPDGNSEESQEDYGFEDWNMDDPALIAALHENGLSDASLQDPDAETVRLMDKVFIPFICDRFYKTSSSEGSATFGNGEYDKWIDCWVSCAQIVVRHGQKAWLSYCVFGDCSWGRISDPSTRYKVGLRFLFRLLQVDINAYKTMKERFFDFWFQALATSHVTIEHEYSSRLFEADAMKHGILRQAFSKVAFSSRDFAPTQEAFKANRLHLLDAICGSLSESLGAMNTNDQATRSLCNEGCSHVMSLLSAIENNLHTSDHAYLDFCNEVLTILQTHSLSHTDHRIGDKVRLLQVLIAGL</sequence>
<feature type="compositionally biased region" description="Basic and acidic residues" evidence="1">
    <location>
        <begin position="825"/>
        <end position="836"/>
    </location>
</feature>
<feature type="compositionally biased region" description="Basic and acidic residues" evidence="1">
    <location>
        <begin position="767"/>
        <end position="786"/>
    </location>
</feature>
<accession>A0A166HUP5</accession>
<dbReference type="PANTHER" id="PTHR28122">
    <property type="entry name" value="E3 UBIQUITIN-PROTEIN LIGASE SUBSTRATE RECEPTOR MMS22"/>
    <property type="match status" value="1"/>
</dbReference>
<dbReference type="GO" id="GO:0005634">
    <property type="term" value="C:nucleus"/>
    <property type="evidence" value="ECO:0007669"/>
    <property type="project" value="InterPro"/>
</dbReference>
<feature type="compositionally biased region" description="Basic residues" evidence="1">
    <location>
        <begin position="850"/>
        <end position="860"/>
    </location>
</feature>
<dbReference type="GO" id="GO:0000724">
    <property type="term" value="P:double-strand break repair via homologous recombination"/>
    <property type="evidence" value="ECO:0007669"/>
    <property type="project" value="TreeGrafter"/>
</dbReference>
<feature type="compositionally biased region" description="Polar residues" evidence="1">
    <location>
        <begin position="680"/>
        <end position="692"/>
    </location>
</feature>
<dbReference type="Proteomes" id="UP000076798">
    <property type="component" value="Unassembled WGS sequence"/>
</dbReference>
<feature type="region of interest" description="Disordered" evidence="1">
    <location>
        <begin position="145"/>
        <end position="195"/>
    </location>
</feature>
<protein>
    <recommendedName>
        <fullName evidence="4">Mus7/MMS22 family-domain-containing protein</fullName>
    </recommendedName>
</protein>
<dbReference type="STRING" id="1314776.A0A166HUP5"/>
<feature type="region of interest" description="Disordered" evidence="1">
    <location>
        <begin position="379"/>
        <end position="647"/>
    </location>
</feature>
<feature type="compositionally biased region" description="Acidic residues" evidence="1">
    <location>
        <begin position="737"/>
        <end position="747"/>
    </location>
</feature>
<evidence type="ECO:0008006" key="4">
    <source>
        <dbReference type="Google" id="ProtNLM"/>
    </source>
</evidence>
<reference evidence="2 3" key="1">
    <citation type="journal article" date="2016" name="Mol. Biol. Evol.">
        <title>Comparative Genomics of Early-Diverging Mushroom-Forming Fungi Provides Insights into the Origins of Lignocellulose Decay Capabilities.</title>
        <authorList>
            <person name="Nagy L.G."/>
            <person name="Riley R."/>
            <person name="Tritt A."/>
            <person name="Adam C."/>
            <person name="Daum C."/>
            <person name="Floudas D."/>
            <person name="Sun H."/>
            <person name="Yadav J.S."/>
            <person name="Pangilinan J."/>
            <person name="Larsson K.H."/>
            <person name="Matsuura K."/>
            <person name="Barry K."/>
            <person name="Labutti K."/>
            <person name="Kuo R."/>
            <person name="Ohm R.A."/>
            <person name="Bhattacharya S.S."/>
            <person name="Shirouzu T."/>
            <person name="Yoshinaga Y."/>
            <person name="Martin F.M."/>
            <person name="Grigoriev I.V."/>
            <person name="Hibbett D.S."/>
        </authorList>
    </citation>
    <scope>NUCLEOTIDE SEQUENCE [LARGE SCALE GENOMIC DNA]</scope>
    <source>
        <strain evidence="2 3">HHB10207 ss-3</strain>
    </source>
</reference>
<feature type="compositionally biased region" description="Polar residues" evidence="1">
    <location>
        <begin position="477"/>
        <end position="494"/>
    </location>
</feature>
<feature type="compositionally biased region" description="Low complexity" evidence="1">
    <location>
        <begin position="622"/>
        <end position="632"/>
    </location>
</feature>